<dbReference type="EMBL" id="CAJPDR010000629">
    <property type="protein sequence ID" value="CAF9940943.1"/>
    <property type="molecule type" value="Genomic_DNA"/>
</dbReference>
<dbReference type="PANTHER" id="PTHR38887">
    <property type="entry name" value="CHROMOSOME 21, WHOLE GENOME SHOTGUN SEQUENCE"/>
    <property type="match status" value="1"/>
</dbReference>
<proteinExistence type="predicted"/>
<reference evidence="2" key="1">
    <citation type="submission" date="2021-03" db="EMBL/GenBank/DDBJ databases">
        <authorList>
            <person name="Tagirdzhanova G."/>
        </authorList>
    </citation>
    <scope>NUCLEOTIDE SEQUENCE</scope>
</reference>
<organism evidence="2 3">
    <name type="scientific">Alectoria fallacina</name>
    <dbReference type="NCBI Taxonomy" id="1903189"/>
    <lineage>
        <taxon>Eukaryota</taxon>
        <taxon>Fungi</taxon>
        <taxon>Dikarya</taxon>
        <taxon>Ascomycota</taxon>
        <taxon>Pezizomycotina</taxon>
        <taxon>Lecanoromycetes</taxon>
        <taxon>OSLEUM clade</taxon>
        <taxon>Lecanoromycetidae</taxon>
        <taxon>Lecanorales</taxon>
        <taxon>Lecanorineae</taxon>
        <taxon>Parmeliaceae</taxon>
        <taxon>Alectoria</taxon>
    </lineage>
</organism>
<dbReference type="InterPro" id="IPR053221">
    <property type="entry name" value="Burnettramic_acid_biosynth"/>
</dbReference>
<protein>
    <submittedName>
        <fullName evidence="2">Uncharacterized protein</fullName>
    </submittedName>
</protein>
<name>A0A8H3J5L9_9LECA</name>
<evidence type="ECO:0000256" key="1">
    <source>
        <dbReference type="SAM" id="MobiDB-lite"/>
    </source>
</evidence>
<gene>
    <name evidence="2" type="ORF">ALECFALPRED_008908</name>
</gene>
<comment type="caution">
    <text evidence="2">The sequence shown here is derived from an EMBL/GenBank/DDBJ whole genome shotgun (WGS) entry which is preliminary data.</text>
</comment>
<dbReference type="OrthoDB" id="3433125at2759"/>
<dbReference type="AlphaFoldDB" id="A0A8H3J5L9"/>
<dbReference type="Proteomes" id="UP000664203">
    <property type="component" value="Unassembled WGS sequence"/>
</dbReference>
<evidence type="ECO:0000313" key="3">
    <source>
        <dbReference type="Proteomes" id="UP000664203"/>
    </source>
</evidence>
<feature type="region of interest" description="Disordered" evidence="1">
    <location>
        <begin position="487"/>
        <end position="510"/>
    </location>
</feature>
<dbReference type="PANTHER" id="PTHR38887:SF1">
    <property type="entry name" value="RAS MODIFICATION PROTEIN ERF4"/>
    <property type="match status" value="1"/>
</dbReference>
<feature type="compositionally biased region" description="Basic and acidic residues" evidence="1">
    <location>
        <begin position="488"/>
        <end position="498"/>
    </location>
</feature>
<feature type="compositionally biased region" description="Low complexity" evidence="1">
    <location>
        <begin position="417"/>
        <end position="428"/>
    </location>
</feature>
<evidence type="ECO:0000313" key="2">
    <source>
        <dbReference type="EMBL" id="CAF9940943.1"/>
    </source>
</evidence>
<feature type="compositionally biased region" description="Polar residues" evidence="1">
    <location>
        <begin position="388"/>
        <end position="405"/>
    </location>
</feature>
<feature type="compositionally biased region" description="Acidic residues" evidence="1">
    <location>
        <begin position="95"/>
        <end position="104"/>
    </location>
</feature>
<feature type="compositionally biased region" description="Low complexity" evidence="1">
    <location>
        <begin position="30"/>
        <end position="42"/>
    </location>
</feature>
<keyword evidence="3" id="KW-1185">Reference proteome</keyword>
<sequence>MGPLVKLIGSGIGLASEALSARKENKQRSRSPVPSGPSDSSGLASDSGNRAPPAYDSLDPSSANYGLVEVANDHEARQFIDQGKAVPADTSHEINDDDPEGADDDEAYWELDEATDVDPPAYDYTPSVRGEIDDAEPESGEAKPDVHKLVQKFITSHPAPTHGTGRLPCAVIIPQRRPRTKSRGFVRAYAPVLADCGIDQGTFLEFLKTFHKASQASPIFTVIFLAGHAAGYAPSISAMIAAIITQATAGAAIVVQSRHRSTSPRFPQLQTNNFLDEMNTYFFRPRGLYAMLVTYKPSRQSWSSAPTDISHDISKALDTDTLGSKIKNDLKFTSGKTHTELELPEAAPLIFPHLDAAADEEEAGKKPNAFKKSGRFIGDYMDRRANATYNAENPDSSLSTGTPQFKSRYADPNHPASSGSLLSLVTGGKVDPRGVRNKNQSRVSGRGGLGLIRGSVGYIRRERPVKKMLRQNVMYLMIVNMPSEEELATAKREMEQEKKKSKGKAPSEQA</sequence>
<feature type="region of interest" description="Disordered" evidence="1">
    <location>
        <begin position="388"/>
        <end position="447"/>
    </location>
</feature>
<accession>A0A8H3J5L9</accession>
<feature type="region of interest" description="Disordered" evidence="1">
    <location>
        <begin position="19"/>
        <end position="104"/>
    </location>
</feature>